<evidence type="ECO:0000256" key="1">
    <source>
        <dbReference type="SAM" id="MobiDB-lite"/>
    </source>
</evidence>
<feature type="region of interest" description="Disordered" evidence="1">
    <location>
        <begin position="513"/>
        <end position="558"/>
    </location>
</feature>
<name>A0A1J4JJB5_9EUKA</name>
<keyword evidence="3" id="KW-1185">Reference proteome</keyword>
<comment type="caution">
    <text evidence="2">The sequence shown here is derived from an EMBL/GenBank/DDBJ whole genome shotgun (WGS) entry which is preliminary data.</text>
</comment>
<feature type="compositionally biased region" description="Polar residues" evidence="1">
    <location>
        <begin position="617"/>
        <end position="646"/>
    </location>
</feature>
<dbReference type="InterPro" id="IPR036322">
    <property type="entry name" value="WD40_repeat_dom_sf"/>
</dbReference>
<feature type="compositionally biased region" description="Basic residues" evidence="1">
    <location>
        <begin position="261"/>
        <end position="279"/>
    </location>
</feature>
<sequence>MYVHNDDVLFDPLPQPYRFVNKILLRCIEDAIDLAEGGGSAESLHSIVSHNLRLTKVGKIPVTQMNEFFLSTVIANHEVTSFLLLGETQYIVCGTSQGLIAICDPVEKSIVYSINVTTLSKFAQPRPINHLICFQTDHSNYVVAFATEDVGYLLFISSSFVLRSSIELDISGFNYDSFELKQCSEPYIVLTDGTGRTSVYNCHTPNELITAENSTSNPSKPAQAKPVQLDPIIEIEKCPISTGPVSSEAQLATKTEEPGNRKRPPKKKAPPPPKGRARAKSPGTQTIENATPVETTQYQATVYVFDQNAVIRFGSFPLLLLYKLTPPSQLVCEFPIPSPVSAALEVVEGQHIIFGFENGSFCFLNVARKTLHDHQFPKQGAIKELNIHDNLLFTFTETKMVSVYKLENFKVVENILTCSDDEILNTHNLQGNIMTYNQKSSDINMVHALTNNITWEEREIALFPNCSIIKPLESRYFGTISTPTNLKLIKTLWNQYWAVFIYDDPVEYRQATPNRGVSPIHGKRGTSPKITKPVPGGSKKGKVGARASKKSEDSKEAEAEATIVIKRQIIGYISLENALQYFEKTHILMEKEKNQRRDMVKKSSRSYNPEEEKEDSSQLSQRSNSQISQSTEIENNDDLVQTQEEE</sequence>
<dbReference type="VEuPathDB" id="TrichDB:TRFO_08498"/>
<evidence type="ECO:0000313" key="2">
    <source>
        <dbReference type="EMBL" id="OHS99250.1"/>
    </source>
</evidence>
<gene>
    <name evidence="2" type="ORF">TRFO_08498</name>
</gene>
<dbReference type="AlphaFoldDB" id="A0A1J4JJB5"/>
<protein>
    <submittedName>
        <fullName evidence="2">Uncharacterized protein</fullName>
    </submittedName>
</protein>
<proteinExistence type="predicted"/>
<feature type="region of interest" description="Disordered" evidence="1">
    <location>
        <begin position="593"/>
        <end position="646"/>
    </location>
</feature>
<evidence type="ECO:0000313" key="3">
    <source>
        <dbReference type="Proteomes" id="UP000179807"/>
    </source>
</evidence>
<dbReference type="EMBL" id="MLAK01001015">
    <property type="protein sequence ID" value="OHS99250.1"/>
    <property type="molecule type" value="Genomic_DNA"/>
</dbReference>
<accession>A0A1J4JJB5</accession>
<feature type="region of interest" description="Disordered" evidence="1">
    <location>
        <begin position="243"/>
        <end position="288"/>
    </location>
</feature>
<dbReference type="OrthoDB" id="10523077at2759"/>
<dbReference type="GeneID" id="94829030"/>
<dbReference type="SUPFAM" id="SSF50978">
    <property type="entry name" value="WD40 repeat-like"/>
    <property type="match status" value="1"/>
</dbReference>
<organism evidence="2 3">
    <name type="scientific">Tritrichomonas foetus</name>
    <dbReference type="NCBI Taxonomy" id="1144522"/>
    <lineage>
        <taxon>Eukaryota</taxon>
        <taxon>Metamonada</taxon>
        <taxon>Parabasalia</taxon>
        <taxon>Tritrichomonadida</taxon>
        <taxon>Tritrichomonadidae</taxon>
        <taxon>Tritrichomonas</taxon>
    </lineage>
</organism>
<feature type="compositionally biased region" description="Polar residues" evidence="1">
    <location>
        <begin position="243"/>
        <end position="253"/>
    </location>
</feature>
<dbReference type="Proteomes" id="UP000179807">
    <property type="component" value="Unassembled WGS sequence"/>
</dbReference>
<dbReference type="RefSeq" id="XP_068352387.1">
    <property type="nucleotide sequence ID" value="XM_068494326.1"/>
</dbReference>
<feature type="compositionally biased region" description="Basic and acidic residues" evidence="1">
    <location>
        <begin position="549"/>
        <end position="558"/>
    </location>
</feature>
<reference evidence="2" key="1">
    <citation type="submission" date="2016-10" db="EMBL/GenBank/DDBJ databases">
        <authorList>
            <person name="Benchimol M."/>
            <person name="Almeida L.G."/>
            <person name="Vasconcelos A.T."/>
            <person name="Perreira-Neves A."/>
            <person name="Rosa I.A."/>
            <person name="Tasca T."/>
            <person name="Bogo M.R."/>
            <person name="de Souza W."/>
        </authorList>
    </citation>
    <scope>NUCLEOTIDE SEQUENCE [LARGE SCALE GENOMIC DNA]</scope>
    <source>
        <strain evidence="2">K</strain>
    </source>
</reference>